<evidence type="ECO:0000256" key="2">
    <source>
        <dbReference type="ARBA" id="ARBA00023125"/>
    </source>
</evidence>
<dbReference type="SUPFAM" id="SSF46785">
    <property type="entry name" value="Winged helix' DNA-binding domain"/>
    <property type="match status" value="2"/>
</dbReference>
<dbReference type="PROSITE" id="PS50949">
    <property type="entry name" value="HTH_GNTR"/>
    <property type="match status" value="1"/>
</dbReference>
<dbReference type="SUPFAM" id="SSF48008">
    <property type="entry name" value="GntR ligand-binding domain-like"/>
    <property type="match status" value="1"/>
</dbReference>
<protein>
    <submittedName>
        <fullName evidence="5">GntR family transcriptional regulator</fullName>
    </submittedName>
</protein>
<name>A0A370L1F6_9HYPH</name>
<evidence type="ECO:0000259" key="4">
    <source>
        <dbReference type="PROSITE" id="PS50949"/>
    </source>
</evidence>
<feature type="domain" description="HTH gntR-type" evidence="4">
    <location>
        <begin position="15"/>
        <end position="82"/>
    </location>
</feature>
<dbReference type="EMBL" id="QQTP01000012">
    <property type="protein sequence ID" value="RDJ21434.1"/>
    <property type="molecule type" value="Genomic_DNA"/>
</dbReference>
<evidence type="ECO:0000256" key="1">
    <source>
        <dbReference type="ARBA" id="ARBA00023015"/>
    </source>
</evidence>
<keyword evidence="6" id="KW-1185">Reference proteome</keyword>
<comment type="caution">
    <text evidence="5">The sequence shown here is derived from an EMBL/GenBank/DDBJ whole genome shotgun (WGS) entry which is preliminary data.</text>
</comment>
<dbReference type="Gene3D" id="1.10.10.10">
    <property type="entry name" value="Winged helix-like DNA-binding domain superfamily/Winged helix DNA-binding domain"/>
    <property type="match status" value="2"/>
</dbReference>
<dbReference type="OrthoDB" id="7005926at2"/>
<keyword evidence="1" id="KW-0805">Transcription regulation</keyword>
<dbReference type="Pfam" id="PF07729">
    <property type="entry name" value="FCD"/>
    <property type="match status" value="1"/>
</dbReference>
<proteinExistence type="predicted"/>
<dbReference type="InterPro" id="IPR000524">
    <property type="entry name" value="Tscrpt_reg_HTH_GntR"/>
</dbReference>
<accession>A0A370L1F6</accession>
<dbReference type="Gene3D" id="1.20.120.530">
    <property type="entry name" value="GntR ligand-binding domain-like"/>
    <property type="match status" value="1"/>
</dbReference>
<evidence type="ECO:0000256" key="3">
    <source>
        <dbReference type="ARBA" id="ARBA00023163"/>
    </source>
</evidence>
<dbReference type="PANTHER" id="PTHR43537:SF49">
    <property type="entry name" value="TRANSCRIPTIONAL REGULATORY PROTEIN"/>
    <property type="match status" value="1"/>
</dbReference>
<sequence>MARRYYSGEMPSVPSGLHHEIIGDILRLGRDEAWAVGVQVGEKPLAGRLGVSRTPVRRALIDLSERGILRREPGAGFKLNRPIDAAVIEQCGEEAAGNGDLYQKLLMERSSGLIGEEVTENALIARFNSSRGDVRRALQKLAAEGVVQRQRGHGWRFSESLDTPQAILESYAFREAVECAALGQLDYRIDRAELERMRGAHQALMAKPAAEIAPDAWFQVNAHFHETLASWSRNRFFLQAVKRQNILRRMHQFADFPQLTLGQIAQSCEEHLAILDALASGDRRRAATLLSAHLRQAAQDWHNPG</sequence>
<keyword evidence="3" id="KW-0804">Transcription</keyword>
<reference evidence="6" key="1">
    <citation type="submission" date="2018-07" db="EMBL/GenBank/DDBJ databases">
        <authorList>
            <person name="Safronova V.I."/>
            <person name="Chirak E.R."/>
            <person name="Sazanova A.L."/>
        </authorList>
    </citation>
    <scope>NUCLEOTIDE SEQUENCE [LARGE SCALE GENOMIC DNA]</scope>
    <source>
        <strain evidence="6">RCAM04685</strain>
    </source>
</reference>
<gene>
    <name evidence="5" type="ORF">DWE98_20580</name>
</gene>
<dbReference type="InterPro" id="IPR008920">
    <property type="entry name" value="TF_FadR/GntR_C"/>
</dbReference>
<dbReference type="GO" id="GO:0003677">
    <property type="term" value="F:DNA binding"/>
    <property type="evidence" value="ECO:0007669"/>
    <property type="project" value="UniProtKB-KW"/>
</dbReference>
<dbReference type="Pfam" id="PF00392">
    <property type="entry name" value="GntR"/>
    <property type="match status" value="2"/>
</dbReference>
<evidence type="ECO:0000313" key="5">
    <source>
        <dbReference type="EMBL" id="RDJ21434.1"/>
    </source>
</evidence>
<evidence type="ECO:0000313" key="6">
    <source>
        <dbReference type="Proteomes" id="UP000255207"/>
    </source>
</evidence>
<dbReference type="GO" id="GO:0003700">
    <property type="term" value="F:DNA-binding transcription factor activity"/>
    <property type="evidence" value="ECO:0007669"/>
    <property type="project" value="InterPro"/>
</dbReference>
<dbReference type="InterPro" id="IPR011711">
    <property type="entry name" value="GntR_C"/>
</dbReference>
<dbReference type="SMART" id="SM00895">
    <property type="entry name" value="FCD"/>
    <property type="match status" value="1"/>
</dbReference>
<dbReference type="AlphaFoldDB" id="A0A370L1F6"/>
<dbReference type="Proteomes" id="UP000255207">
    <property type="component" value="Unassembled WGS sequence"/>
</dbReference>
<dbReference type="InterPro" id="IPR036390">
    <property type="entry name" value="WH_DNA-bd_sf"/>
</dbReference>
<dbReference type="SMART" id="SM00345">
    <property type="entry name" value="HTH_GNTR"/>
    <property type="match status" value="2"/>
</dbReference>
<dbReference type="InterPro" id="IPR036388">
    <property type="entry name" value="WH-like_DNA-bd_sf"/>
</dbReference>
<organism evidence="5 6">
    <name type="scientific">Bosea caraganae</name>
    <dbReference type="NCBI Taxonomy" id="2763117"/>
    <lineage>
        <taxon>Bacteria</taxon>
        <taxon>Pseudomonadati</taxon>
        <taxon>Pseudomonadota</taxon>
        <taxon>Alphaproteobacteria</taxon>
        <taxon>Hyphomicrobiales</taxon>
        <taxon>Boseaceae</taxon>
        <taxon>Bosea</taxon>
    </lineage>
</organism>
<keyword evidence="2" id="KW-0238">DNA-binding</keyword>
<dbReference type="PANTHER" id="PTHR43537">
    <property type="entry name" value="TRANSCRIPTIONAL REGULATOR, GNTR FAMILY"/>
    <property type="match status" value="1"/>
</dbReference>